<reference evidence="3 4" key="1">
    <citation type="submission" date="2018-05" db="EMBL/GenBank/DDBJ databases">
        <title>Draft genome sequence of Scytalidium lignicola DSM 105466, a ubiquitous saprotrophic fungus.</title>
        <authorList>
            <person name="Buettner E."/>
            <person name="Gebauer A.M."/>
            <person name="Hofrichter M."/>
            <person name="Liers C."/>
            <person name="Kellner H."/>
        </authorList>
    </citation>
    <scope>NUCLEOTIDE SEQUENCE [LARGE SCALE GENOMIC DNA]</scope>
    <source>
        <strain evidence="3 4">DSM 105466</strain>
    </source>
</reference>
<organism evidence="3 4">
    <name type="scientific">Scytalidium lignicola</name>
    <name type="common">Hyphomycete</name>
    <dbReference type="NCBI Taxonomy" id="5539"/>
    <lineage>
        <taxon>Eukaryota</taxon>
        <taxon>Fungi</taxon>
        <taxon>Dikarya</taxon>
        <taxon>Ascomycota</taxon>
        <taxon>Pezizomycotina</taxon>
        <taxon>Leotiomycetes</taxon>
        <taxon>Leotiomycetes incertae sedis</taxon>
        <taxon>Scytalidium</taxon>
    </lineage>
</organism>
<evidence type="ECO:0000313" key="3">
    <source>
        <dbReference type="EMBL" id="RFU31705.1"/>
    </source>
</evidence>
<dbReference type="GO" id="GO:0016614">
    <property type="term" value="F:oxidoreductase activity, acting on CH-OH group of donors"/>
    <property type="evidence" value="ECO:0007669"/>
    <property type="project" value="InterPro"/>
</dbReference>
<dbReference type="Pfam" id="PF00732">
    <property type="entry name" value="GMC_oxred_N"/>
    <property type="match status" value="1"/>
</dbReference>
<dbReference type="OMA" id="AGPSHEN"/>
<comment type="caution">
    <text evidence="3">The sequence shown here is derived from an EMBL/GenBank/DDBJ whole genome shotgun (WGS) entry which is preliminary data.</text>
</comment>
<feature type="domain" description="Glucose-methanol-choline oxidoreductase N-terminal" evidence="2">
    <location>
        <begin position="17"/>
        <end position="140"/>
    </location>
</feature>
<evidence type="ECO:0000313" key="4">
    <source>
        <dbReference type="Proteomes" id="UP000258309"/>
    </source>
</evidence>
<dbReference type="AlphaFoldDB" id="A0A3E2HEB8"/>
<feature type="non-terminal residue" evidence="3">
    <location>
        <position position="182"/>
    </location>
</feature>
<dbReference type="InterPro" id="IPR036188">
    <property type="entry name" value="FAD/NAD-bd_sf"/>
</dbReference>
<dbReference type="OrthoDB" id="269227at2759"/>
<name>A0A3E2HEB8_SCYLI</name>
<dbReference type="PANTHER" id="PTHR11552:SF210">
    <property type="entry name" value="GLUCOSE-METHANOL-CHOLINE OXIDOREDUCTASE N-TERMINAL DOMAIN-CONTAINING PROTEIN-RELATED"/>
    <property type="match status" value="1"/>
</dbReference>
<sequence length="182" mass="20157">MTETPKIEAADFARQPFDYVIVGGGTAGLAVAARLTENPSIVVGVIEAGLDRSDDLLVRTPLLHSQLYEKPEYEWLFKTVPQEKDGKVHACTRGRLLGGSSSINFSMLAKLSKQCLDSWAALGNPGWDRDGLLPYYRKSMKLNRPSPDTERLLDTTRMQEWIGEGDGPIQASWPRAEDTHIA</sequence>
<dbReference type="STRING" id="5539.A0A3E2HEB8"/>
<dbReference type="GO" id="GO:0050660">
    <property type="term" value="F:flavin adenine dinucleotide binding"/>
    <property type="evidence" value="ECO:0007669"/>
    <property type="project" value="InterPro"/>
</dbReference>
<accession>A0A3E2HEB8</accession>
<dbReference type="Proteomes" id="UP000258309">
    <property type="component" value="Unassembled WGS sequence"/>
</dbReference>
<proteinExistence type="inferred from homology"/>
<dbReference type="PANTHER" id="PTHR11552">
    <property type="entry name" value="GLUCOSE-METHANOL-CHOLINE GMC OXIDOREDUCTASE"/>
    <property type="match status" value="1"/>
</dbReference>
<evidence type="ECO:0000256" key="1">
    <source>
        <dbReference type="ARBA" id="ARBA00010790"/>
    </source>
</evidence>
<keyword evidence="4" id="KW-1185">Reference proteome</keyword>
<evidence type="ECO:0000259" key="2">
    <source>
        <dbReference type="Pfam" id="PF00732"/>
    </source>
</evidence>
<feature type="non-terminal residue" evidence="3">
    <location>
        <position position="1"/>
    </location>
</feature>
<dbReference type="SUPFAM" id="SSF51905">
    <property type="entry name" value="FAD/NAD(P)-binding domain"/>
    <property type="match status" value="1"/>
</dbReference>
<comment type="similarity">
    <text evidence="1">Belongs to the GMC oxidoreductase family.</text>
</comment>
<dbReference type="InterPro" id="IPR012132">
    <property type="entry name" value="GMC_OxRdtase"/>
</dbReference>
<dbReference type="InterPro" id="IPR000172">
    <property type="entry name" value="GMC_OxRdtase_N"/>
</dbReference>
<dbReference type="Gene3D" id="3.50.50.60">
    <property type="entry name" value="FAD/NAD(P)-binding domain"/>
    <property type="match status" value="1"/>
</dbReference>
<gene>
    <name evidence="3" type="ORF">B7463_g4632</name>
</gene>
<protein>
    <recommendedName>
        <fullName evidence="2">Glucose-methanol-choline oxidoreductase N-terminal domain-containing protein</fullName>
    </recommendedName>
</protein>
<dbReference type="EMBL" id="NCSJ02000070">
    <property type="protein sequence ID" value="RFU31705.1"/>
    <property type="molecule type" value="Genomic_DNA"/>
</dbReference>